<accession>A0A6A6WX18</accession>
<feature type="region of interest" description="Disordered" evidence="1">
    <location>
        <begin position="153"/>
        <end position="172"/>
    </location>
</feature>
<evidence type="ECO:0000256" key="2">
    <source>
        <dbReference type="SAM" id="SignalP"/>
    </source>
</evidence>
<keyword evidence="4" id="KW-1185">Reference proteome</keyword>
<reference evidence="3" key="1">
    <citation type="journal article" date="2020" name="Stud. Mycol.">
        <title>101 Dothideomycetes genomes: a test case for predicting lifestyles and emergence of pathogens.</title>
        <authorList>
            <person name="Haridas S."/>
            <person name="Albert R."/>
            <person name="Binder M."/>
            <person name="Bloem J."/>
            <person name="Labutti K."/>
            <person name="Salamov A."/>
            <person name="Andreopoulos B."/>
            <person name="Baker S."/>
            <person name="Barry K."/>
            <person name="Bills G."/>
            <person name="Bluhm B."/>
            <person name="Cannon C."/>
            <person name="Castanera R."/>
            <person name="Culley D."/>
            <person name="Daum C."/>
            <person name="Ezra D."/>
            <person name="Gonzalez J."/>
            <person name="Henrissat B."/>
            <person name="Kuo A."/>
            <person name="Liang C."/>
            <person name="Lipzen A."/>
            <person name="Lutzoni F."/>
            <person name="Magnuson J."/>
            <person name="Mondo S."/>
            <person name="Nolan M."/>
            <person name="Ohm R."/>
            <person name="Pangilinan J."/>
            <person name="Park H.-J."/>
            <person name="Ramirez L."/>
            <person name="Alfaro M."/>
            <person name="Sun H."/>
            <person name="Tritt A."/>
            <person name="Yoshinaga Y."/>
            <person name="Zwiers L.-H."/>
            <person name="Turgeon B."/>
            <person name="Goodwin S."/>
            <person name="Spatafora J."/>
            <person name="Crous P."/>
            <person name="Grigoriev I."/>
        </authorList>
    </citation>
    <scope>NUCLEOTIDE SEQUENCE</scope>
    <source>
        <strain evidence="3">CBS 109.77</strain>
    </source>
</reference>
<name>A0A6A6WX18_9PLEO</name>
<dbReference type="AlphaFoldDB" id="A0A6A6WX18"/>
<keyword evidence="2" id="KW-0732">Signal</keyword>
<sequence length="172" mass="18643">MLALFLKVLWTAYMWDLVRPSEMPGRRANGLGPSFATKKLKGLYINHPASVARKSATAAITAMMSHTYKKNRDAIDASEAKRTALVASDLTGIEATSTKIGNDIASYVTMLEGNEDATPPRDVLLGMLKATAKSHMKLGAHARRLSMFIKYGTGNNTATPDPESESTIVERS</sequence>
<evidence type="ECO:0000313" key="4">
    <source>
        <dbReference type="Proteomes" id="UP000799757"/>
    </source>
</evidence>
<feature type="signal peptide" evidence="2">
    <location>
        <begin position="1"/>
        <end position="20"/>
    </location>
</feature>
<proteinExistence type="predicted"/>
<dbReference type="Proteomes" id="UP000799757">
    <property type="component" value="Unassembled WGS sequence"/>
</dbReference>
<organism evidence="3 4">
    <name type="scientific">Melanomma pulvis-pyrius CBS 109.77</name>
    <dbReference type="NCBI Taxonomy" id="1314802"/>
    <lineage>
        <taxon>Eukaryota</taxon>
        <taxon>Fungi</taxon>
        <taxon>Dikarya</taxon>
        <taxon>Ascomycota</taxon>
        <taxon>Pezizomycotina</taxon>
        <taxon>Dothideomycetes</taxon>
        <taxon>Pleosporomycetidae</taxon>
        <taxon>Pleosporales</taxon>
        <taxon>Melanommataceae</taxon>
        <taxon>Melanomma</taxon>
    </lineage>
</organism>
<dbReference type="EMBL" id="MU002215">
    <property type="protein sequence ID" value="KAF2788443.1"/>
    <property type="molecule type" value="Genomic_DNA"/>
</dbReference>
<gene>
    <name evidence="3" type="ORF">K505DRAFT_421104</name>
</gene>
<feature type="chain" id="PRO_5025522268" evidence="2">
    <location>
        <begin position="21"/>
        <end position="172"/>
    </location>
</feature>
<evidence type="ECO:0000313" key="3">
    <source>
        <dbReference type="EMBL" id="KAF2788443.1"/>
    </source>
</evidence>
<evidence type="ECO:0000256" key="1">
    <source>
        <dbReference type="SAM" id="MobiDB-lite"/>
    </source>
</evidence>
<protein>
    <submittedName>
        <fullName evidence="3">Uncharacterized protein</fullName>
    </submittedName>
</protein>